<evidence type="ECO:0000256" key="3">
    <source>
        <dbReference type="ARBA" id="ARBA00004824"/>
    </source>
</evidence>
<dbReference type="InterPro" id="IPR001544">
    <property type="entry name" value="Aminotrans_IV"/>
</dbReference>
<comment type="catalytic activity">
    <reaction evidence="15">
        <text>4-amino-4-deoxychorismate = 4-aminobenzoate + pyruvate + H(+)</text>
        <dbReference type="Rhea" id="RHEA:16201"/>
        <dbReference type="ChEBI" id="CHEBI:15361"/>
        <dbReference type="ChEBI" id="CHEBI:15378"/>
        <dbReference type="ChEBI" id="CHEBI:17836"/>
        <dbReference type="ChEBI" id="CHEBI:58406"/>
        <dbReference type="EC" id="4.1.3.38"/>
    </reaction>
</comment>
<reference evidence="19" key="2">
    <citation type="submission" date="2020-09" db="EMBL/GenBank/DDBJ databases">
        <authorList>
            <person name="Sun Q."/>
            <person name="Zhou Y."/>
        </authorList>
    </citation>
    <scope>NUCLEOTIDE SEQUENCE</scope>
    <source>
        <strain evidence="19">CGMCC 1.15425</strain>
    </source>
</reference>
<keyword evidence="8" id="KW-0663">Pyridoxal phosphate</keyword>
<comment type="pathway">
    <text evidence="4">Amino-acid biosynthesis; L-valine biosynthesis; L-valine from pyruvate: step 4/4.</text>
</comment>
<dbReference type="PANTHER" id="PTHR42743">
    <property type="entry name" value="AMINO-ACID AMINOTRANSFERASE"/>
    <property type="match status" value="1"/>
</dbReference>
<comment type="catalytic activity">
    <reaction evidence="12">
        <text>L-valine + 2-oxoglutarate = 3-methyl-2-oxobutanoate + L-glutamate</text>
        <dbReference type="Rhea" id="RHEA:24813"/>
        <dbReference type="ChEBI" id="CHEBI:11851"/>
        <dbReference type="ChEBI" id="CHEBI:16810"/>
        <dbReference type="ChEBI" id="CHEBI:29985"/>
        <dbReference type="ChEBI" id="CHEBI:57762"/>
        <dbReference type="EC" id="2.6.1.42"/>
    </reaction>
</comment>
<evidence type="ECO:0000256" key="7">
    <source>
        <dbReference type="ARBA" id="ARBA00013053"/>
    </source>
</evidence>
<dbReference type="GO" id="GO:0005829">
    <property type="term" value="C:cytosol"/>
    <property type="evidence" value="ECO:0007669"/>
    <property type="project" value="TreeGrafter"/>
</dbReference>
<evidence type="ECO:0000256" key="14">
    <source>
        <dbReference type="ARBA" id="ARBA00049229"/>
    </source>
</evidence>
<keyword evidence="9" id="KW-0289">Folate biosynthesis</keyword>
<comment type="function">
    <text evidence="2">Acts on leucine, isoleucine and valine.</text>
</comment>
<dbReference type="InterPro" id="IPR043131">
    <property type="entry name" value="BCAT-like_N"/>
</dbReference>
<evidence type="ECO:0000313" key="19">
    <source>
        <dbReference type="EMBL" id="GFZ79729.1"/>
    </source>
</evidence>
<keyword evidence="20" id="KW-1185">Reference proteome</keyword>
<dbReference type="GO" id="GO:0046656">
    <property type="term" value="P:folic acid biosynthetic process"/>
    <property type="evidence" value="ECO:0007669"/>
    <property type="project" value="UniProtKB-KW"/>
</dbReference>
<sequence>MGIEASIGQVYINGVFVPAQEATVSVFDRGFLFGDGVYEVIPVIEGKLVDEAYSVERLSRSLEAIEMAWPCGRDEYLDNLRELIARNKLHEGSVYVQVTRGVAKRDFAYPKDTPTTLMMFSAERNILENPAAESGVSVVTVPDLRWKRRDIKSLNLLAQCMAKQEAAAKSAFEAWMTEDDMVTEGGSSSAFIVSNGVLVTRPLSRTILPGIRRRVILELCESQGVRLEQRAFSVEEALAADEAMLSSATTLILPVTSIDGHSIGDGSPGPVTRNLRALYKQHLLDEAAAKSI</sequence>
<evidence type="ECO:0000256" key="2">
    <source>
        <dbReference type="ARBA" id="ARBA00003109"/>
    </source>
</evidence>
<dbReference type="Pfam" id="PF01063">
    <property type="entry name" value="Aminotran_4"/>
    <property type="match status" value="1"/>
</dbReference>
<dbReference type="RefSeq" id="WP_068810071.1">
    <property type="nucleotide sequence ID" value="NZ_BMIY01000010.1"/>
</dbReference>
<dbReference type="OrthoDB" id="21319at2"/>
<evidence type="ECO:0000256" key="12">
    <source>
        <dbReference type="ARBA" id="ARBA00048212"/>
    </source>
</evidence>
<comment type="pathway">
    <text evidence="10">Cofactor biosynthesis; tetrahydrofolate biosynthesis; 4-aminobenzoate from chorismate: step 2/2.</text>
</comment>
<protein>
    <recommendedName>
        <fullName evidence="17">Aminodeoxychorismate lyase</fullName>
        <ecNumber evidence="7">2.6.1.42</ecNumber>
        <ecNumber evidence="11">4.1.3.38</ecNumber>
    </recommendedName>
    <alternativeName>
        <fullName evidence="18">4-amino-4-deoxychorismate lyase</fullName>
    </alternativeName>
</protein>
<evidence type="ECO:0000256" key="13">
    <source>
        <dbReference type="ARBA" id="ARBA00048798"/>
    </source>
</evidence>
<dbReference type="GO" id="GO:0008696">
    <property type="term" value="F:4-amino-4-deoxychorismate lyase activity"/>
    <property type="evidence" value="ECO:0007669"/>
    <property type="project" value="UniProtKB-EC"/>
</dbReference>
<dbReference type="Proteomes" id="UP000627715">
    <property type="component" value="Unassembled WGS sequence"/>
</dbReference>
<dbReference type="Gene3D" id="3.20.10.10">
    <property type="entry name" value="D-amino Acid Aminotransferase, subunit A, domain 2"/>
    <property type="match status" value="1"/>
</dbReference>
<comment type="cofactor">
    <cofactor evidence="1">
        <name>pyridoxal 5'-phosphate</name>
        <dbReference type="ChEBI" id="CHEBI:597326"/>
    </cofactor>
</comment>
<comment type="catalytic activity">
    <reaction evidence="14">
        <text>L-leucine + 2-oxoglutarate = 4-methyl-2-oxopentanoate + L-glutamate</text>
        <dbReference type="Rhea" id="RHEA:18321"/>
        <dbReference type="ChEBI" id="CHEBI:16810"/>
        <dbReference type="ChEBI" id="CHEBI:17865"/>
        <dbReference type="ChEBI" id="CHEBI:29985"/>
        <dbReference type="ChEBI" id="CHEBI:57427"/>
        <dbReference type="EC" id="2.6.1.42"/>
    </reaction>
</comment>
<dbReference type="EC" id="4.1.3.38" evidence="11"/>
<evidence type="ECO:0000256" key="11">
    <source>
        <dbReference type="ARBA" id="ARBA00035676"/>
    </source>
</evidence>
<evidence type="ECO:0000256" key="4">
    <source>
        <dbReference type="ARBA" id="ARBA00004931"/>
    </source>
</evidence>
<dbReference type="InterPro" id="IPR043132">
    <property type="entry name" value="BCAT-like_C"/>
</dbReference>
<dbReference type="SUPFAM" id="SSF56752">
    <property type="entry name" value="D-aminoacid aminotransferase-like PLP-dependent enzymes"/>
    <property type="match status" value="1"/>
</dbReference>
<evidence type="ECO:0000256" key="1">
    <source>
        <dbReference type="ARBA" id="ARBA00001933"/>
    </source>
</evidence>
<dbReference type="NCBIfam" id="NF005209">
    <property type="entry name" value="PRK06680.1"/>
    <property type="match status" value="1"/>
</dbReference>
<evidence type="ECO:0000313" key="20">
    <source>
        <dbReference type="Proteomes" id="UP000627715"/>
    </source>
</evidence>
<gene>
    <name evidence="19" type="ORF">GCM10011403_23590</name>
</gene>
<comment type="caution">
    <text evidence="19">The sequence shown here is derived from an EMBL/GenBank/DDBJ whole genome shotgun (WGS) entry which is preliminary data.</text>
</comment>
<comment type="catalytic activity">
    <reaction evidence="13">
        <text>L-isoleucine + 2-oxoglutarate = (S)-3-methyl-2-oxopentanoate + L-glutamate</text>
        <dbReference type="Rhea" id="RHEA:24801"/>
        <dbReference type="ChEBI" id="CHEBI:16810"/>
        <dbReference type="ChEBI" id="CHEBI:29985"/>
        <dbReference type="ChEBI" id="CHEBI:35146"/>
        <dbReference type="ChEBI" id="CHEBI:58045"/>
        <dbReference type="EC" id="2.6.1.42"/>
    </reaction>
</comment>
<dbReference type="PANTHER" id="PTHR42743:SF11">
    <property type="entry name" value="AMINODEOXYCHORISMATE LYASE"/>
    <property type="match status" value="1"/>
</dbReference>
<dbReference type="InterPro" id="IPR036038">
    <property type="entry name" value="Aminotransferase-like"/>
</dbReference>
<dbReference type="EC" id="2.6.1.42" evidence="7"/>
<comment type="function">
    <text evidence="16">Involved in the biosynthesis of p-aminobenzoate (PABA), a precursor of tetrahydrofolate. Converts 4-amino-4-deoxychorismate into 4-aminobenzoate (PABA) and pyruvate.</text>
</comment>
<evidence type="ECO:0000256" key="5">
    <source>
        <dbReference type="ARBA" id="ARBA00005072"/>
    </source>
</evidence>
<dbReference type="Gene3D" id="3.30.470.10">
    <property type="match status" value="1"/>
</dbReference>
<keyword evidence="19" id="KW-0808">Transferase</keyword>
<evidence type="ECO:0000256" key="18">
    <source>
        <dbReference type="ARBA" id="ARBA00080135"/>
    </source>
</evidence>
<evidence type="ECO:0000256" key="17">
    <source>
        <dbReference type="ARBA" id="ARBA00069174"/>
    </source>
</evidence>
<evidence type="ECO:0000256" key="10">
    <source>
        <dbReference type="ARBA" id="ARBA00035633"/>
    </source>
</evidence>
<dbReference type="EMBL" id="BMIY01000010">
    <property type="protein sequence ID" value="GFZ79729.1"/>
    <property type="molecule type" value="Genomic_DNA"/>
</dbReference>
<name>A0A916VK26_9GAMM</name>
<evidence type="ECO:0000256" key="15">
    <source>
        <dbReference type="ARBA" id="ARBA00049529"/>
    </source>
</evidence>
<comment type="pathway">
    <text evidence="5">Amino-acid biosynthesis; L-leucine biosynthesis; L-leucine from 3-methyl-2-oxobutanoate: step 4/4.</text>
</comment>
<dbReference type="AlphaFoldDB" id="A0A916VK26"/>
<accession>A0A916VK26</accession>
<evidence type="ECO:0000256" key="9">
    <source>
        <dbReference type="ARBA" id="ARBA00022909"/>
    </source>
</evidence>
<evidence type="ECO:0000256" key="6">
    <source>
        <dbReference type="ARBA" id="ARBA00009320"/>
    </source>
</evidence>
<comment type="pathway">
    <text evidence="3">Amino-acid biosynthesis; L-isoleucine biosynthesis; L-isoleucine from 2-oxobutanoate: step 4/4.</text>
</comment>
<dbReference type="CDD" id="cd01558">
    <property type="entry name" value="D-AAT_like"/>
    <property type="match status" value="1"/>
</dbReference>
<proteinExistence type="inferred from homology"/>
<dbReference type="FunFam" id="3.20.10.10:FF:000002">
    <property type="entry name" value="D-alanine aminotransferase"/>
    <property type="match status" value="1"/>
</dbReference>
<comment type="similarity">
    <text evidence="6">Belongs to the class-IV pyridoxal-phosphate-dependent aminotransferase family.</text>
</comment>
<keyword evidence="19" id="KW-0032">Aminotransferase</keyword>
<organism evidence="19 20">
    <name type="scientific">Pseudohongiella nitratireducens</name>
    <dbReference type="NCBI Taxonomy" id="1768907"/>
    <lineage>
        <taxon>Bacteria</taxon>
        <taxon>Pseudomonadati</taxon>
        <taxon>Pseudomonadota</taxon>
        <taxon>Gammaproteobacteria</taxon>
        <taxon>Pseudomonadales</taxon>
        <taxon>Pseudohongiellaceae</taxon>
        <taxon>Pseudohongiella</taxon>
    </lineage>
</organism>
<reference evidence="19" key="1">
    <citation type="journal article" date="2014" name="Int. J. Syst. Evol. Microbiol.">
        <title>Complete genome sequence of Corynebacterium casei LMG S-19264T (=DSM 44701T), isolated from a smear-ripened cheese.</title>
        <authorList>
            <consortium name="US DOE Joint Genome Institute (JGI-PGF)"/>
            <person name="Walter F."/>
            <person name="Albersmeier A."/>
            <person name="Kalinowski J."/>
            <person name="Ruckert C."/>
        </authorList>
    </citation>
    <scope>NUCLEOTIDE SEQUENCE</scope>
    <source>
        <strain evidence="19">CGMCC 1.15425</strain>
    </source>
</reference>
<dbReference type="InterPro" id="IPR050571">
    <property type="entry name" value="Class-IV_PLP-Dep_Aminotrnsfr"/>
</dbReference>
<evidence type="ECO:0000256" key="16">
    <source>
        <dbReference type="ARBA" id="ARBA00054027"/>
    </source>
</evidence>
<evidence type="ECO:0000256" key="8">
    <source>
        <dbReference type="ARBA" id="ARBA00022898"/>
    </source>
</evidence>
<dbReference type="GO" id="GO:0004084">
    <property type="term" value="F:branched-chain-amino-acid transaminase activity"/>
    <property type="evidence" value="ECO:0007669"/>
    <property type="project" value="UniProtKB-EC"/>
</dbReference>
<dbReference type="GO" id="GO:0008652">
    <property type="term" value="P:amino acid biosynthetic process"/>
    <property type="evidence" value="ECO:0007669"/>
    <property type="project" value="UniProtKB-ARBA"/>
</dbReference>